<reference evidence="1" key="1">
    <citation type="submission" date="2018-12" db="EMBL/GenBank/DDBJ databases">
        <title>Complete genome sequences of twenty non-typhoidal Salmonella isolates from Rwanda.</title>
        <authorList>
            <person name="Byukusenge M."/>
            <person name="Li L."/>
            <person name="Subhashinie K."/>
            <person name="Nzayirambaho M."/>
            <person name="Kuchipudi S.V."/>
            <person name="Jayarao B.M."/>
        </authorList>
    </citation>
    <scope>NUCLEOTIDE SEQUENCE</scope>
    <source>
        <strain evidence="1">RSE40</strain>
        <plasmid evidence="1">pRSE40</plasmid>
    </source>
</reference>
<accession>A0A3Q9MZZ4</accession>
<dbReference type="AlphaFoldDB" id="A0A3Q9MZZ4"/>
<keyword evidence="1" id="KW-0614">Plasmid</keyword>
<dbReference type="RefSeq" id="WP_168445537.1">
    <property type="nucleotide sequence ID" value="NZ_CP034699.1"/>
</dbReference>
<name>A0A3Q9MZZ4_SALET</name>
<evidence type="ECO:0000313" key="1">
    <source>
        <dbReference type="EMBL" id="AZT44294.1"/>
    </source>
</evidence>
<gene>
    <name evidence="1" type="ORF">EL007_23815</name>
</gene>
<protein>
    <submittedName>
        <fullName evidence="1">Uncharacterized protein</fullName>
    </submittedName>
</protein>
<sequence length="268" mass="29559">MTINTTLHTLVSHHALEVLRTQGWPEYTDVSLPSPARWPGWVAVCVRLEADDLAALLIRLSGLPGEDDAQRQVLETAAGKLAGSPAVIVLLPEHDTAPMVPGDDTGVRFPYASEWLTEPEITAVLACLRQAIRRACIQIADDARKIQAAVTPSPTHGRLFTRRIGHFQLVADESDDDNWLDESAPEEVKRVLDAILNDGARFGAVRLVVSCNTMSAILAYGLVTDVLRYPGDPARRWLDHDLLHEVIRDARAEMLSVLNAHRTFLKKS</sequence>
<geneLocation type="plasmid" evidence="1">
    <name>pRSE40</name>
</geneLocation>
<dbReference type="EMBL" id="CP034699">
    <property type="protein sequence ID" value="AZT44294.1"/>
    <property type="molecule type" value="Genomic_DNA"/>
</dbReference>
<organism evidence="1">
    <name type="scientific">Salmonella enterica subsp. enterica serovar Karamoja</name>
    <dbReference type="NCBI Taxonomy" id="2500153"/>
    <lineage>
        <taxon>Bacteria</taxon>
        <taxon>Pseudomonadati</taxon>
        <taxon>Pseudomonadota</taxon>
        <taxon>Gammaproteobacteria</taxon>
        <taxon>Enterobacterales</taxon>
        <taxon>Enterobacteriaceae</taxon>
        <taxon>Salmonella</taxon>
    </lineage>
</organism>
<proteinExistence type="predicted"/>